<keyword evidence="1" id="KW-1133">Transmembrane helix</keyword>
<accession>A0A4R4EHU3</accession>
<dbReference type="RefSeq" id="WP_132417374.1">
    <property type="nucleotide sequence ID" value="NZ_SKFG01000004.1"/>
</dbReference>
<protein>
    <recommendedName>
        <fullName evidence="4">DUF975 family protein</fullName>
    </recommendedName>
</protein>
<evidence type="ECO:0000313" key="2">
    <source>
        <dbReference type="EMBL" id="TCZ78923.1"/>
    </source>
</evidence>
<dbReference type="Proteomes" id="UP000295418">
    <property type="component" value="Unassembled WGS sequence"/>
</dbReference>
<dbReference type="AlphaFoldDB" id="A0A4R4EHU3"/>
<feature type="transmembrane region" description="Helical" evidence="1">
    <location>
        <begin position="23"/>
        <end position="46"/>
    </location>
</feature>
<keyword evidence="3" id="KW-1185">Reference proteome</keyword>
<feature type="transmembrane region" description="Helical" evidence="1">
    <location>
        <begin position="165"/>
        <end position="188"/>
    </location>
</feature>
<dbReference type="OrthoDB" id="2677607at2"/>
<reference evidence="2 3" key="1">
    <citation type="submission" date="2019-03" db="EMBL/GenBank/DDBJ databases">
        <authorList>
            <person name="Kim M.K.M."/>
        </authorList>
    </citation>
    <scope>NUCLEOTIDE SEQUENCE [LARGE SCALE GENOMIC DNA]</scope>
    <source>
        <strain evidence="2 3">18JY21-1</strain>
    </source>
</reference>
<sequence length="272" mass="31772">MLRFIKQGFIVTWNQPFAVITLFIYRLIWSVILYKTIGSIIVPILHRYPETEQGLMARHLFFAEGQFQFIKTDLPNAYIWLGLGLLAARMILHPVLNAGVYYSLANEHMNSGYRFIRGIKQLTLPYFLYYIVQTALTLLPLLWLWPKFGKIATMTSSLPQLATSLLPWMIGYLLYIYFVHLCFMYIQFGKLYEAGPFTSLFRLICWSPMVLSIAIIMLLITGIFTLAAYTATYIWAGLLALLIYQLFPLFSSYLRIWSIASQYELWRYRDVV</sequence>
<comment type="caution">
    <text evidence="2">The sequence shown here is derived from an EMBL/GenBank/DDBJ whole genome shotgun (WGS) entry which is preliminary data.</text>
</comment>
<evidence type="ECO:0000313" key="3">
    <source>
        <dbReference type="Proteomes" id="UP000295418"/>
    </source>
</evidence>
<keyword evidence="1" id="KW-0812">Transmembrane</keyword>
<feature type="transmembrane region" description="Helical" evidence="1">
    <location>
        <begin position="77"/>
        <end position="105"/>
    </location>
</feature>
<feature type="transmembrane region" description="Helical" evidence="1">
    <location>
        <begin position="200"/>
        <end position="227"/>
    </location>
</feature>
<proteinExistence type="predicted"/>
<keyword evidence="1" id="KW-0472">Membrane</keyword>
<gene>
    <name evidence="2" type="ORF">E0485_07625</name>
</gene>
<evidence type="ECO:0000256" key="1">
    <source>
        <dbReference type="SAM" id="Phobius"/>
    </source>
</evidence>
<dbReference type="EMBL" id="SKFG01000004">
    <property type="protein sequence ID" value="TCZ78923.1"/>
    <property type="molecule type" value="Genomic_DNA"/>
</dbReference>
<feature type="transmembrane region" description="Helical" evidence="1">
    <location>
        <begin position="233"/>
        <end position="254"/>
    </location>
</feature>
<feature type="transmembrane region" description="Helical" evidence="1">
    <location>
        <begin position="126"/>
        <end position="145"/>
    </location>
</feature>
<organism evidence="2 3">
    <name type="scientific">Paenibacillus albiflavus</name>
    <dbReference type="NCBI Taxonomy" id="2545760"/>
    <lineage>
        <taxon>Bacteria</taxon>
        <taxon>Bacillati</taxon>
        <taxon>Bacillota</taxon>
        <taxon>Bacilli</taxon>
        <taxon>Bacillales</taxon>
        <taxon>Paenibacillaceae</taxon>
        <taxon>Paenibacillus</taxon>
    </lineage>
</organism>
<name>A0A4R4EHU3_9BACL</name>
<evidence type="ECO:0008006" key="4">
    <source>
        <dbReference type="Google" id="ProtNLM"/>
    </source>
</evidence>